<reference evidence="5 6" key="1">
    <citation type="journal article" date="2015" name="Genome Biol. Evol.">
        <title>Comparative Genomics of a Bacterivorous Green Alga Reveals Evolutionary Causalities and Consequences of Phago-Mixotrophic Mode of Nutrition.</title>
        <authorList>
            <person name="Burns J.A."/>
            <person name="Paasch A."/>
            <person name="Narechania A."/>
            <person name="Kim E."/>
        </authorList>
    </citation>
    <scope>NUCLEOTIDE SEQUENCE [LARGE SCALE GENOMIC DNA]</scope>
    <source>
        <strain evidence="5 6">PLY_AMNH</strain>
    </source>
</reference>
<evidence type="ECO:0000313" key="5">
    <source>
        <dbReference type="EMBL" id="KAK3240197.1"/>
    </source>
</evidence>
<dbReference type="InterPro" id="IPR011990">
    <property type="entry name" value="TPR-like_helical_dom_sf"/>
</dbReference>
<comment type="similarity">
    <text evidence="1">Belongs to the sel-1 family.</text>
</comment>
<feature type="region of interest" description="Disordered" evidence="4">
    <location>
        <begin position="315"/>
        <end position="409"/>
    </location>
</feature>
<dbReference type="InterPro" id="IPR006597">
    <property type="entry name" value="Sel1-like"/>
</dbReference>
<dbReference type="SUPFAM" id="SSF81901">
    <property type="entry name" value="HCP-like"/>
    <property type="match status" value="1"/>
</dbReference>
<dbReference type="PANTHER" id="PTHR11102:SF160">
    <property type="entry name" value="ERAD-ASSOCIATED E3 UBIQUITIN-PROTEIN LIGASE COMPONENT HRD3"/>
    <property type="match status" value="1"/>
</dbReference>
<feature type="repeat" description="TPR" evidence="2">
    <location>
        <begin position="178"/>
        <end position="211"/>
    </location>
</feature>
<keyword evidence="6" id="KW-1185">Reference proteome</keyword>
<feature type="compositionally biased region" description="Low complexity" evidence="4">
    <location>
        <begin position="377"/>
        <end position="395"/>
    </location>
</feature>
<feature type="compositionally biased region" description="Polar residues" evidence="4">
    <location>
        <begin position="352"/>
        <end position="362"/>
    </location>
</feature>
<comment type="caution">
    <text evidence="5">The sequence shown here is derived from an EMBL/GenBank/DDBJ whole genome shotgun (WGS) entry which is preliminary data.</text>
</comment>
<organism evidence="5 6">
    <name type="scientific">Cymbomonas tetramitiformis</name>
    <dbReference type="NCBI Taxonomy" id="36881"/>
    <lineage>
        <taxon>Eukaryota</taxon>
        <taxon>Viridiplantae</taxon>
        <taxon>Chlorophyta</taxon>
        <taxon>Pyramimonadophyceae</taxon>
        <taxon>Pyramimonadales</taxon>
        <taxon>Pyramimonadaceae</taxon>
        <taxon>Cymbomonas</taxon>
    </lineage>
</organism>
<keyword evidence="2" id="KW-0802">TPR repeat</keyword>
<feature type="compositionally biased region" description="Low complexity" evidence="4">
    <location>
        <begin position="317"/>
        <end position="327"/>
    </location>
</feature>
<keyword evidence="3" id="KW-0175">Coiled coil</keyword>
<feature type="region of interest" description="Disordered" evidence="4">
    <location>
        <begin position="613"/>
        <end position="736"/>
    </location>
</feature>
<feature type="compositionally biased region" description="Basic and acidic residues" evidence="4">
    <location>
        <begin position="674"/>
        <end position="690"/>
    </location>
</feature>
<dbReference type="EMBL" id="LGRX02033715">
    <property type="protein sequence ID" value="KAK3240197.1"/>
    <property type="molecule type" value="Genomic_DNA"/>
</dbReference>
<dbReference type="InterPro" id="IPR019734">
    <property type="entry name" value="TPR_rpt"/>
</dbReference>
<protein>
    <submittedName>
        <fullName evidence="5">Uncharacterized protein</fullName>
    </submittedName>
</protein>
<name>A0AAE0BPA1_9CHLO</name>
<feature type="region of interest" description="Disordered" evidence="4">
    <location>
        <begin position="256"/>
        <end position="303"/>
    </location>
</feature>
<evidence type="ECO:0000256" key="4">
    <source>
        <dbReference type="SAM" id="MobiDB-lite"/>
    </source>
</evidence>
<feature type="compositionally biased region" description="Polar residues" evidence="4">
    <location>
        <begin position="396"/>
        <end position="405"/>
    </location>
</feature>
<dbReference type="PROSITE" id="PS50005">
    <property type="entry name" value="TPR"/>
    <property type="match status" value="1"/>
</dbReference>
<dbReference type="PANTHER" id="PTHR11102">
    <property type="entry name" value="SEL-1-LIKE PROTEIN"/>
    <property type="match status" value="1"/>
</dbReference>
<feature type="region of interest" description="Disordered" evidence="4">
    <location>
        <begin position="487"/>
        <end position="520"/>
    </location>
</feature>
<dbReference type="InterPro" id="IPR050767">
    <property type="entry name" value="Sel1_AlgK"/>
</dbReference>
<accession>A0AAE0BPA1</accession>
<evidence type="ECO:0000313" key="6">
    <source>
        <dbReference type="Proteomes" id="UP001190700"/>
    </source>
</evidence>
<gene>
    <name evidence="5" type="ORF">CYMTET_49950</name>
</gene>
<feature type="coiled-coil region" evidence="3">
    <location>
        <begin position="425"/>
        <end position="460"/>
    </location>
</feature>
<proteinExistence type="inferred from homology"/>
<dbReference type="Pfam" id="PF08238">
    <property type="entry name" value="Sel1"/>
    <property type="match status" value="6"/>
</dbReference>
<sequence>MARRRLLGGELPMISQLAVCYRYRKAAKRKDADALNALGGIHEAGTWPGLPQSYEKAGEHYQRAADKGHLDAQTNLGYLYEKGLGIPQDLKAAAYWYRKAAEKGFAKAQNNLGSLYYTGNGVPLDNYAAVEWYRAASRQGNASAMNNLGICYEDGLGVDRQIEEAMRLYKEAAENGNLHAHNNLGYIHLQRRQYTEAMKLFELAAQQGSEDGMYNLAGLLERGYGAVQNKQRALELYAKAAQRGHQRAHAAHERLLPEMSQSGAGRGEPSGTEPTTSSQDVGRSGAGQREPSKAEPSANPDTAEHQKVLAWMEGTRAADPSPSSSAPVERSATEMPVDSERVPVMGREPAASKQQVVEQTGTAAAATSAEHPRKPAAAETCTAAAAAGSQAKAGTDSQGGATDSQPEWERRQNLLDMRLKKMEEVTAAQVAAAQAKQNLAEAQLEELKRAREENAMQSRTLTVCPSTDGALTELAFAVVNKDVPTFTEAPDSPDSTRGLHAPVHKPDRARSMWKKGKAPPKLNLDNLKMERLNLNNIKTPPKLTDELDKVKQKELVDTLGKVVKDLWTRVLSLEQQLIQNGLTPCIPPSVGISSIFGIPVEHLSTFETATQSSHGVFKPLGPSRPFPAAAPSEQDAVPARDAAGAQAPSAGCPTDDQAAPVVQPEEACVPSQGEDQKHSQKVGKSHEQKEKKKRSKERKEKSSSSTSNQKKVVESSEIQPAEESDVVENRRRRPRH</sequence>
<evidence type="ECO:0000256" key="2">
    <source>
        <dbReference type="PROSITE-ProRule" id="PRU00339"/>
    </source>
</evidence>
<feature type="compositionally biased region" description="Polar residues" evidence="4">
    <location>
        <begin position="272"/>
        <end position="281"/>
    </location>
</feature>
<dbReference type="Gene3D" id="1.25.40.10">
    <property type="entry name" value="Tetratricopeptide repeat domain"/>
    <property type="match status" value="1"/>
</dbReference>
<dbReference type="SMART" id="SM00671">
    <property type="entry name" value="SEL1"/>
    <property type="match status" value="6"/>
</dbReference>
<dbReference type="Proteomes" id="UP001190700">
    <property type="component" value="Unassembled WGS sequence"/>
</dbReference>
<dbReference type="AlphaFoldDB" id="A0AAE0BPA1"/>
<evidence type="ECO:0000256" key="1">
    <source>
        <dbReference type="ARBA" id="ARBA00038101"/>
    </source>
</evidence>
<evidence type="ECO:0000256" key="3">
    <source>
        <dbReference type="SAM" id="Coils"/>
    </source>
</evidence>